<organism evidence="2 3">
    <name type="scientific">Penicillium concentricum</name>
    <dbReference type="NCBI Taxonomy" id="293559"/>
    <lineage>
        <taxon>Eukaryota</taxon>
        <taxon>Fungi</taxon>
        <taxon>Dikarya</taxon>
        <taxon>Ascomycota</taxon>
        <taxon>Pezizomycotina</taxon>
        <taxon>Eurotiomycetes</taxon>
        <taxon>Eurotiomycetidae</taxon>
        <taxon>Eurotiales</taxon>
        <taxon>Aspergillaceae</taxon>
        <taxon>Penicillium</taxon>
    </lineage>
</organism>
<feature type="compositionally biased region" description="Basic and acidic residues" evidence="1">
    <location>
        <begin position="1"/>
        <end position="14"/>
    </location>
</feature>
<keyword evidence="3" id="KW-1185">Reference proteome</keyword>
<dbReference type="Proteomes" id="UP001147752">
    <property type="component" value="Unassembled WGS sequence"/>
</dbReference>
<feature type="compositionally biased region" description="Basic and acidic residues" evidence="1">
    <location>
        <begin position="93"/>
        <end position="112"/>
    </location>
</feature>
<dbReference type="AlphaFoldDB" id="A0A9W9V832"/>
<gene>
    <name evidence="2" type="ORF">N7517_004288</name>
</gene>
<feature type="region of interest" description="Disordered" evidence="1">
    <location>
        <begin position="1"/>
        <end position="30"/>
    </location>
</feature>
<reference evidence="2" key="1">
    <citation type="submission" date="2022-12" db="EMBL/GenBank/DDBJ databases">
        <authorList>
            <person name="Petersen C."/>
        </authorList>
    </citation>
    <scope>NUCLEOTIDE SEQUENCE</scope>
    <source>
        <strain evidence="2">IBT 3081</strain>
    </source>
</reference>
<proteinExistence type="predicted"/>
<comment type="caution">
    <text evidence="2">The sequence shown here is derived from an EMBL/GenBank/DDBJ whole genome shotgun (WGS) entry which is preliminary data.</text>
</comment>
<reference evidence="2" key="2">
    <citation type="journal article" date="2023" name="IMA Fungus">
        <title>Comparative genomic study of the Penicillium genus elucidates a diverse pangenome and 15 lateral gene transfer events.</title>
        <authorList>
            <person name="Petersen C."/>
            <person name="Sorensen T."/>
            <person name="Nielsen M.R."/>
            <person name="Sondergaard T.E."/>
            <person name="Sorensen J.L."/>
            <person name="Fitzpatrick D.A."/>
            <person name="Frisvad J.C."/>
            <person name="Nielsen K.L."/>
        </authorList>
    </citation>
    <scope>NUCLEOTIDE SEQUENCE</scope>
    <source>
        <strain evidence="2">IBT 3081</strain>
    </source>
</reference>
<accession>A0A9W9V832</accession>
<feature type="region of interest" description="Disordered" evidence="1">
    <location>
        <begin position="51"/>
        <end position="112"/>
    </location>
</feature>
<dbReference type="RefSeq" id="XP_056578268.1">
    <property type="nucleotide sequence ID" value="XM_056722018.1"/>
</dbReference>
<dbReference type="EMBL" id="JAPZBT010000002">
    <property type="protein sequence ID" value="KAJ5372282.1"/>
    <property type="molecule type" value="Genomic_DNA"/>
</dbReference>
<evidence type="ECO:0000256" key="1">
    <source>
        <dbReference type="SAM" id="MobiDB-lite"/>
    </source>
</evidence>
<name>A0A9W9V832_9EURO</name>
<sequence>MTFERQLRSSDQPRFHTTFPRPGDSPVYRPPVPLAPRTLRYVEPTLPLLVPPHIASPHGLPSNVLGPDSHPTDSTQGAHSTTAMGTESTNETEILKGEKDEKDENKSEKCDG</sequence>
<dbReference type="GeneID" id="81461201"/>
<evidence type="ECO:0000313" key="2">
    <source>
        <dbReference type="EMBL" id="KAJ5372282.1"/>
    </source>
</evidence>
<protein>
    <submittedName>
        <fullName evidence="2">Uncharacterized protein</fullName>
    </submittedName>
</protein>
<feature type="compositionally biased region" description="Polar residues" evidence="1">
    <location>
        <begin position="72"/>
        <end position="92"/>
    </location>
</feature>
<evidence type="ECO:0000313" key="3">
    <source>
        <dbReference type="Proteomes" id="UP001147752"/>
    </source>
</evidence>